<accession>A0A6B9J5R8</accession>
<reference evidence="1 2" key="1">
    <citation type="submission" date="2019-11" db="EMBL/GenBank/DDBJ databases">
        <title>Characterization of a new Erwinia amylovora bacteriophage.</title>
        <authorList>
            <person name="Valentovich L.N."/>
            <person name="Akhremchuk A.E."/>
            <person name="Besarab N.V."/>
            <person name="Lagonenko A.L."/>
        </authorList>
    </citation>
    <scope>NUCLEOTIDE SEQUENCE [LARGE SCALE GENOMIC DNA]</scope>
</reference>
<sequence length="322" mass="35826">MKDWNKLYTTDEQMRLGRRLAAKQRNAEERGMECTLNMEDMFLLGFKLLGHGTCDYTNLGLSTLIAGSQPDHAKYPTIERIDDTKGYVRGNVCVVMQRANQLKDNLIDKRTATTIIDPIDREIVKAMMLNMSRDHLESLKTKYLPEVEKEEPKMELEMQNDGSLQTPVANSFIAQEHEPLGPIATLEEAVAPAAELPPAVVPSEPEAQEEVEEEEAAQTVPDDVAIAKAYAKYCTDFAAVGMNVSVSFAQFKSKYTRKVCALTGEELNDDPKFILVLDLKIGFAKDNFIVVGNKIGKAITTMMISTGFSVPRIWGMLNKVVG</sequence>
<dbReference type="EMBL" id="MN732867">
    <property type="protein sequence ID" value="QGZ16380.1"/>
    <property type="molecule type" value="Genomic_DNA"/>
</dbReference>
<gene>
    <name evidence="1" type="ORF">Hena1_02300</name>
</gene>
<proteinExistence type="predicted"/>
<name>A0A6B9J5R8_9CAUD</name>
<evidence type="ECO:0000313" key="1">
    <source>
        <dbReference type="EMBL" id="QGZ16380.1"/>
    </source>
</evidence>
<organism evidence="1 2">
    <name type="scientific">Erwinia phage Hena1</name>
    <dbReference type="NCBI Taxonomy" id="2678601"/>
    <lineage>
        <taxon>Viruses</taxon>
        <taxon>Duplodnaviria</taxon>
        <taxon>Heunggongvirae</taxon>
        <taxon>Uroviricota</taxon>
        <taxon>Caudoviricetes</taxon>
        <taxon>Vequintavirinae</taxon>
        <taxon>Henunavirus</taxon>
        <taxon>Henunavirus hena1</taxon>
    </lineage>
</organism>
<evidence type="ECO:0000313" key="2">
    <source>
        <dbReference type="Proteomes" id="UP000433183"/>
    </source>
</evidence>
<keyword evidence="2" id="KW-1185">Reference proteome</keyword>
<dbReference type="Proteomes" id="UP000433183">
    <property type="component" value="Segment"/>
</dbReference>
<dbReference type="Gene3D" id="3.30.40.220">
    <property type="match status" value="1"/>
</dbReference>
<protein>
    <submittedName>
        <fullName evidence="1">Putative anti-sigma factor</fullName>
    </submittedName>
</protein>